<accession>A0ABS6C8J9</accession>
<evidence type="ECO:0000313" key="2">
    <source>
        <dbReference type="EMBL" id="MBU3863226.1"/>
    </source>
</evidence>
<dbReference type="RefSeq" id="WP_216340110.1">
    <property type="nucleotide sequence ID" value="NZ_JAHLEM010000028.1"/>
</dbReference>
<comment type="caution">
    <text evidence="2">The sequence shown here is derived from an EMBL/GenBank/DDBJ whole genome shotgun (WGS) entry which is preliminary data.</text>
</comment>
<dbReference type="EMBL" id="JAHLEM010000028">
    <property type="protein sequence ID" value="MBU3863226.1"/>
    <property type="molecule type" value="Genomic_DNA"/>
</dbReference>
<name>A0ABS6C8J9_9ACTN</name>
<evidence type="ECO:0000313" key="3">
    <source>
        <dbReference type="Proteomes" id="UP000720508"/>
    </source>
</evidence>
<proteinExistence type="predicted"/>
<dbReference type="Pfam" id="PF00550">
    <property type="entry name" value="PP-binding"/>
    <property type="match status" value="1"/>
</dbReference>
<organism evidence="2 3">
    <name type="scientific">Streptomyces niphimycinicus</name>
    <dbReference type="NCBI Taxonomy" id="2842201"/>
    <lineage>
        <taxon>Bacteria</taxon>
        <taxon>Bacillati</taxon>
        <taxon>Actinomycetota</taxon>
        <taxon>Actinomycetes</taxon>
        <taxon>Kitasatosporales</taxon>
        <taxon>Streptomycetaceae</taxon>
        <taxon>Streptomyces</taxon>
    </lineage>
</organism>
<feature type="domain" description="Carrier" evidence="1">
    <location>
        <begin position="1"/>
        <end position="83"/>
    </location>
</feature>
<evidence type="ECO:0000259" key="1">
    <source>
        <dbReference type="PROSITE" id="PS50075"/>
    </source>
</evidence>
<protein>
    <submittedName>
        <fullName evidence="2">Acyl carrier protein</fullName>
    </submittedName>
</protein>
<keyword evidence="3" id="KW-1185">Reference proteome</keyword>
<dbReference type="Proteomes" id="UP000720508">
    <property type="component" value="Unassembled WGS sequence"/>
</dbReference>
<reference evidence="2 3" key="1">
    <citation type="submission" date="2021-06" db="EMBL/GenBank/DDBJ databases">
        <authorList>
            <person name="Pan X."/>
        </authorList>
    </citation>
    <scope>NUCLEOTIDE SEQUENCE [LARGE SCALE GENOMIC DNA]</scope>
    <source>
        <strain evidence="2 3">4503</strain>
    </source>
</reference>
<dbReference type="PROSITE" id="PS50075">
    <property type="entry name" value="CARRIER"/>
    <property type="match status" value="1"/>
</dbReference>
<gene>
    <name evidence="2" type="ORF">KN815_03680</name>
</gene>
<sequence length="93" mass="10146">MTEEEIRSALKEFIEQEFLPDDEHAALTETTPLVESGVLDSLRIAVLLGFIRDRLGLAVPLARIDARTFADIGSIARVLIETAEPAAREGARG</sequence>
<dbReference type="InterPro" id="IPR009081">
    <property type="entry name" value="PP-bd_ACP"/>
</dbReference>